<dbReference type="EMBL" id="MU006304">
    <property type="protein sequence ID" value="KAF2851009.1"/>
    <property type="molecule type" value="Genomic_DNA"/>
</dbReference>
<name>A0A6A7B9C6_9PLEO</name>
<keyword evidence="3" id="KW-1185">Reference proteome</keyword>
<reference evidence="2" key="1">
    <citation type="submission" date="2020-01" db="EMBL/GenBank/DDBJ databases">
        <authorList>
            <consortium name="DOE Joint Genome Institute"/>
            <person name="Haridas S."/>
            <person name="Albert R."/>
            <person name="Binder M."/>
            <person name="Bloem J."/>
            <person name="Labutti K."/>
            <person name="Salamov A."/>
            <person name="Andreopoulos B."/>
            <person name="Baker S.E."/>
            <person name="Barry K."/>
            <person name="Bills G."/>
            <person name="Bluhm B.H."/>
            <person name="Cannon C."/>
            <person name="Castanera R."/>
            <person name="Culley D.E."/>
            <person name="Daum C."/>
            <person name="Ezra D."/>
            <person name="Gonzalez J.B."/>
            <person name="Henrissat B."/>
            <person name="Kuo A."/>
            <person name="Liang C."/>
            <person name="Lipzen A."/>
            <person name="Lutzoni F."/>
            <person name="Magnuson J."/>
            <person name="Mondo S."/>
            <person name="Nolan M."/>
            <person name="Ohm R."/>
            <person name="Pangilinan J."/>
            <person name="Park H.-J."/>
            <person name="Ramirez L."/>
            <person name="Alfaro M."/>
            <person name="Sun H."/>
            <person name="Tritt A."/>
            <person name="Yoshinaga Y."/>
            <person name="Zwiers L.-H."/>
            <person name="Turgeon B.G."/>
            <person name="Goodwin S.B."/>
            <person name="Spatafora J.W."/>
            <person name="Crous P.W."/>
            <person name="Grigoriev I.V."/>
        </authorList>
    </citation>
    <scope>NUCLEOTIDE SEQUENCE</scope>
    <source>
        <strain evidence="2">IPT5</strain>
    </source>
</reference>
<evidence type="ECO:0000313" key="2">
    <source>
        <dbReference type="EMBL" id="KAF2851009.1"/>
    </source>
</evidence>
<accession>A0A6A7B9C6</accession>
<dbReference type="Proteomes" id="UP000799423">
    <property type="component" value="Unassembled WGS sequence"/>
</dbReference>
<gene>
    <name evidence="2" type="ORF">T440DRAFT_77234</name>
</gene>
<feature type="region of interest" description="Disordered" evidence="1">
    <location>
        <begin position="48"/>
        <end position="89"/>
    </location>
</feature>
<evidence type="ECO:0000256" key="1">
    <source>
        <dbReference type="SAM" id="MobiDB-lite"/>
    </source>
</evidence>
<organism evidence="2 3">
    <name type="scientific">Plenodomus tracheiphilus IPT5</name>
    <dbReference type="NCBI Taxonomy" id="1408161"/>
    <lineage>
        <taxon>Eukaryota</taxon>
        <taxon>Fungi</taxon>
        <taxon>Dikarya</taxon>
        <taxon>Ascomycota</taxon>
        <taxon>Pezizomycotina</taxon>
        <taxon>Dothideomycetes</taxon>
        <taxon>Pleosporomycetidae</taxon>
        <taxon>Pleosporales</taxon>
        <taxon>Pleosporineae</taxon>
        <taxon>Leptosphaeriaceae</taxon>
        <taxon>Plenodomus</taxon>
    </lineage>
</organism>
<proteinExistence type="predicted"/>
<evidence type="ECO:0000313" key="3">
    <source>
        <dbReference type="Proteomes" id="UP000799423"/>
    </source>
</evidence>
<protein>
    <submittedName>
        <fullName evidence="2">Uncharacterized protein</fullName>
    </submittedName>
</protein>
<sequence>MRDALGSPKRLGSTCSCARRTRRWRAGVDASRDQGRRQMVDWRPLRAASARPAVQKRAAASHDRAGPSAPLFAISSPRHDRTTTASSSRCATARAAPRSQWSCPQVSPTSVPAVLQRPRGQWRLWLCAAAAPTSYPGRGCCTVQSHHQPCAGSPQSQASAPALVETARGSGHMTCWASPSAQWPCAFEISVCAPSSSPSSPPGQVMTSHVP</sequence>
<dbReference type="AlphaFoldDB" id="A0A6A7B9C6"/>